<dbReference type="GO" id="GO:0005886">
    <property type="term" value="C:plasma membrane"/>
    <property type="evidence" value="ECO:0007669"/>
    <property type="project" value="InterPro"/>
</dbReference>
<dbReference type="InterPro" id="IPR043202">
    <property type="entry name" value="Band-7_stomatin-like"/>
</dbReference>
<proteinExistence type="predicted"/>
<dbReference type="AlphaFoldDB" id="A0A0B1TJV0"/>
<accession>A0A0B1TJV0</accession>
<organism evidence="1 2">
    <name type="scientific">Oesophagostomum dentatum</name>
    <name type="common">Nodular worm</name>
    <dbReference type="NCBI Taxonomy" id="61180"/>
    <lineage>
        <taxon>Eukaryota</taxon>
        <taxon>Metazoa</taxon>
        <taxon>Ecdysozoa</taxon>
        <taxon>Nematoda</taxon>
        <taxon>Chromadorea</taxon>
        <taxon>Rhabditida</taxon>
        <taxon>Rhabditina</taxon>
        <taxon>Rhabditomorpha</taxon>
        <taxon>Strongyloidea</taxon>
        <taxon>Strongylidae</taxon>
        <taxon>Oesophagostomum</taxon>
    </lineage>
</organism>
<dbReference type="EMBL" id="KN549897">
    <property type="protein sequence ID" value="KHJ95645.1"/>
    <property type="molecule type" value="Genomic_DNA"/>
</dbReference>
<reference evidence="1 2" key="1">
    <citation type="submission" date="2014-03" db="EMBL/GenBank/DDBJ databases">
        <title>Draft genome of the hookworm Oesophagostomum dentatum.</title>
        <authorList>
            <person name="Mitreva M."/>
        </authorList>
    </citation>
    <scope>NUCLEOTIDE SEQUENCE [LARGE SCALE GENOMIC DNA]</scope>
    <source>
        <strain evidence="1 2">OD-Hann</strain>
    </source>
</reference>
<keyword evidence="2" id="KW-1185">Reference proteome</keyword>
<protein>
    <submittedName>
        <fullName evidence="1">Uncharacterized protein</fullName>
    </submittedName>
</protein>
<dbReference type="Gene3D" id="6.10.250.2090">
    <property type="match status" value="1"/>
</dbReference>
<dbReference type="PANTHER" id="PTHR10264">
    <property type="entry name" value="BAND 7 PROTEIN-RELATED"/>
    <property type="match status" value="1"/>
</dbReference>
<dbReference type="PANTHER" id="PTHR10264:SF131">
    <property type="entry name" value="STOMATIN-4"/>
    <property type="match status" value="1"/>
</dbReference>
<evidence type="ECO:0000313" key="2">
    <source>
        <dbReference type="Proteomes" id="UP000053660"/>
    </source>
</evidence>
<evidence type="ECO:0000313" key="1">
    <source>
        <dbReference type="EMBL" id="KHJ95645.1"/>
    </source>
</evidence>
<name>A0A0B1TJV0_OESDE</name>
<sequence>MAAEAEATREAGAKVIAAEGEQKASQALREAAEVVCLSFSGKHRFFSMRNTITILANAQQHQVGSCQIPFVAEIIFFSAEKNSTIIFPFPIELIHNFFRSKSEKDL</sequence>
<dbReference type="Proteomes" id="UP000053660">
    <property type="component" value="Unassembled WGS sequence"/>
</dbReference>
<gene>
    <name evidence="1" type="ORF">OESDEN_04405</name>
</gene>
<dbReference type="OrthoDB" id="2105077at2759"/>